<keyword evidence="2" id="KW-1133">Transmembrane helix</keyword>
<evidence type="ECO:0000313" key="3">
    <source>
        <dbReference type="EMBL" id="GHE02691.1"/>
    </source>
</evidence>
<dbReference type="Proteomes" id="UP000199541">
    <property type="component" value="Unassembled WGS sequence"/>
</dbReference>
<sequence length="189" mass="20735">MSPGSPPPQPGPRPDPTPRTPLNRGWRILIVTSLGLNLLVLGAIGGALFGEWRGHGRVVVRDLGFGPYGAALSRADRVALMQAFARETGGFGAERRLARETFGKLLRVLRRTPFDAGEFGKLMTEQEQHMARRMALGQKLLVQRVESMDARQRHAFADRLEAALARHEMHHRRPGPPPPGPEAPAPAKP</sequence>
<evidence type="ECO:0000313" key="5">
    <source>
        <dbReference type="Proteomes" id="UP000199541"/>
    </source>
</evidence>
<feature type="transmembrane region" description="Helical" evidence="2">
    <location>
        <begin position="26"/>
        <end position="49"/>
    </location>
</feature>
<dbReference type="EMBL" id="FNOB01000011">
    <property type="protein sequence ID" value="SDX19173.1"/>
    <property type="molecule type" value="Genomic_DNA"/>
</dbReference>
<dbReference type="EMBL" id="BNAB01000010">
    <property type="protein sequence ID" value="GHE02691.1"/>
    <property type="molecule type" value="Genomic_DNA"/>
</dbReference>
<dbReference type="Pfam" id="PF13801">
    <property type="entry name" value="Metal_resist"/>
    <property type="match status" value="1"/>
</dbReference>
<evidence type="ECO:0000313" key="4">
    <source>
        <dbReference type="EMBL" id="SDX19173.1"/>
    </source>
</evidence>
<dbReference type="Proteomes" id="UP000634647">
    <property type="component" value="Unassembled WGS sequence"/>
</dbReference>
<proteinExistence type="predicted"/>
<evidence type="ECO:0000313" key="6">
    <source>
        <dbReference type="Proteomes" id="UP000634647"/>
    </source>
</evidence>
<dbReference type="AlphaFoldDB" id="A0AAN4ZZU7"/>
<reference evidence="3" key="3">
    <citation type="submission" date="2023-06" db="EMBL/GenBank/DDBJ databases">
        <authorList>
            <person name="Sun Q."/>
            <person name="Zhou Y."/>
        </authorList>
    </citation>
    <scope>NUCLEOTIDE SEQUENCE</scope>
    <source>
        <strain evidence="3">CGMCC 1.10859</strain>
    </source>
</reference>
<comment type="caution">
    <text evidence="3">The sequence shown here is derived from an EMBL/GenBank/DDBJ whole genome shotgun (WGS) entry which is preliminary data.</text>
</comment>
<feature type="compositionally biased region" description="Pro residues" evidence="1">
    <location>
        <begin position="175"/>
        <end position="189"/>
    </location>
</feature>
<feature type="region of interest" description="Disordered" evidence="1">
    <location>
        <begin position="1"/>
        <end position="22"/>
    </location>
</feature>
<keyword evidence="5" id="KW-1185">Reference proteome</keyword>
<keyword evidence="2" id="KW-0472">Membrane</keyword>
<name>A0AAN4ZZU7_9RHOB</name>
<feature type="region of interest" description="Disordered" evidence="1">
    <location>
        <begin position="167"/>
        <end position="189"/>
    </location>
</feature>
<reference evidence="3" key="1">
    <citation type="journal article" date="2014" name="Int. J. Syst. Evol. Microbiol.">
        <title>Complete genome sequence of Corynebacterium casei LMG S-19264T (=DSM 44701T), isolated from a smear-ripened cheese.</title>
        <authorList>
            <consortium name="US DOE Joint Genome Institute (JGI-PGF)"/>
            <person name="Walter F."/>
            <person name="Albersmeier A."/>
            <person name="Kalinowski J."/>
            <person name="Ruckert C."/>
        </authorList>
    </citation>
    <scope>NUCLEOTIDE SEQUENCE</scope>
    <source>
        <strain evidence="3">CGMCC 1.10859</strain>
    </source>
</reference>
<evidence type="ECO:0000256" key="1">
    <source>
        <dbReference type="SAM" id="MobiDB-lite"/>
    </source>
</evidence>
<keyword evidence="2" id="KW-0812">Transmembrane</keyword>
<feature type="compositionally biased region" description="Pro residues" evidence="1">
    <location>
        <begin position="1"/>
        <end position="19"/>
    </location>
</feature>
<reference evidence="4 5" key="2">
    <citation type="submission" date="2016-10" db="EMBL/GenBank/DDBJ databases">
        <authorList>
            <person name="Varghese N."/>
            <person name="Submissions S."/>
        </authorList>
    </citation>
    <scope>NUCLEOTIDE SEQUENCE [LARGE SCALE GENOMIC DNA]</scope>
    <source>
        <strain evidence="4 5">DSM 24802</strain>
    </source>
</reference>
<organism evidence="3 6">
    <name type="scientific">Allgaiera indica</name>
    <dbReference type="NCBI Taxonomy" id="765699"/>
    <lineage>
        <taxon>Bacteria</taxon>
        <taxon>Pseudomonadati</taxon>
        <taxon>Pseudomonadota</taxon>
        <taxon>Alphaproteobacteria</taxon>
        <taxon>Rhodobacterales</taxon>
        <taxon>Paracoccaceae</taxon>
        <taxon>Allgaiera</taxon>
    </lineage>
</organism>
<dbReference type="RefSeq" id="WP_081825168.1">
    <property type="nucleotide sequence ID" value="NZ_BNAB01000010.1"/>
</dbReference>
<evidence type="ECO:0000256" key="2">
    <source>
        <dbReference type="SAM" id="Phobius"/>
    </source>
</evidence>
<accession>A0AAN4ZZU7</accession>
<protein>
    <submittedName>
        <fullName evidence="4">Heavy-metal resistance</fullName>
    </submittedName>
</protein>
<gene>
    <name evidence="3" type="ORF">GCM10008024_23230</name>
    <name evidence="4" type="ORF">SAMN05444006_111103</name>
</gene>
<dbReference type="InterPro" id="IPR025961">
    <property type="entry name" value="Metal_resist"/>
</dbReference>